<gene>
    <name evidence="3" type="ORF">O4H49_15510</name>
</gene>
<reference evidence="3" key="1">
    <citation type="submission" date="2022-12" db="EMBL/GenBank/DDBJ databases">
        <title>Bacterial isolates from different developmental stages of Nematostella vectensis.</title>
        <authorList>
            <person name="Fraune S."/>
        </authorList>
    </citation>
    <scope>NUCLEOTIDE SEQUENCE</scope>
    <source>
        <strain evidence="3">G21630-S1</strain>
    </source>
</reference>
<comment type="caution">
    <text evidence="3">The sequence shown here is derived from an EMBL/GenBank/DDBJ whole genome shotgun (WGS) entry which is preliminary data.</text>
</comment>
<dbReference type="InterPro" id="IPR050902">
    <property type="entry name" value="ABC_Transporter_SBP"/>
</dbReference>
<evidence type="ECO:0000256" key="1">
    <source>
        <dbReference type="SAM" id="SignalP"/>
    </source>
</evidence>
<dbReference type="Proteomes" id="UP001069802">
    <property type="component" value="Unassembled WGS sequence"/>
</dbReference>
<proteinExistence type="predicted"/>
<feature type="domain" description="Fe/B12 periplasmic-binding" evidence="2">
    <location>
        <begin position="30"/>
        <end position="285"/>
    </location>
</feature>
<keyword evidence="1" id="KW-0732">Signal</keyword>
<dbReference type="RefSeq" id="WP_269424347.1">
    <property type="nucleotide sequence ID" value="NZ_JAPWGY010000006.1"/>
</dbReference>
<organism evidence="3 4">
    <name type="scientific">Kiloniella laminariae</name>
    <dbReference type="NCBI Taxonomy" id="454162"/>
    <lineage>
        <taxon>Bacteria</taxon>
        <taxon>Pseudomonadati</taxon>
        <taxon>Pseudomonadota</taxon>
        <taxon>Alphaproteobacteria</taxon>
        <taxon>Rhodospirillales</taxon>
        <taxon>Kiloniellaceae</taxon>
        <taxon>Kiloniella</taxon>
    </lineage>
</organism>
<dbReference type="Pfam" id="PF01497">
    <property type="entry name" value="Peripla_BP_2"/>
    <property type="match status" value="1"/>
</dbReference>
<name>A0ABT4LPG0_9PROT</name>
<evidence type="ECO:0000259" key="2">
    <source>
        <dbReference type="PROSITE" id="PS50983"/>
    </source>
</evidence>
<dbReference type="EMBL" id="JAPWGY010000006">
    <property type="protein sequence ID" value="MCZ4282196.1"/>
    <property type="molecule type" value="Genomic_DNA"/>
</dbReference>
<keyword evidence="4" id="KW-1185">Reference proteome</keyword>
<protein>
    <submittedName>
        <fullName evidence="3">ABC transporter substrate-binding protein</fullName>
    </submittedName>
</protein>
<dbReference type="SUPFAM" id="SSF53807">
    <property type="entry name" value="Helical backbone' metal receptor"/>
    <property type="match status" value="1"/>
</dbReference>
<dbReference type="PANTHER" id="PTHR30535:SF4">
    <property type="entry name" value="HEMIN-BINDING PERIPLASMIC PROTEIN HMUT"/>
    <property type="match status" value="1"/>
</dbReference>
<dbReference type="Gene3D" id="3.40.50.1980">
    <property type="entry name" value="Nitrogenase molybdenum iron protein domain"/>
    <property type="match status" value="2"/>
</dbReference>
<dbReference type="PANTHER" id="PTHR30535">
    <property type="entry name" value="VITAMIN B12-BINDING PROTEIN"/>
    <property type="match status" value="1"/>
</dbReference>
<evidence type="ECO:0000313" key="3">
    <source>
        <dbReference type="EMBL" id="MCZ4282196.1"/>
    </source>
</evidence>
<feature type="signal peptide" evidence="1">
    <location>
        <begin position="1"/>
        <end position="26"/>
    </location>
</feature>
<dbReference type="InterPro" id="IPR002491">
    <property type="entry name" value="ABC_transptr_periplasmic_BD"/>
</dbReference>
<accession>A0ABT4LPG0</accession>
<dbReference type="PROSITE" id="PS50983">
    <property type="entry name" value="FE_B12_PBP"/>
    <property type="match status" value="1"/>
</dbReference>
<evidence type="ECO:0000313" key="4">
    <source>
        <dbReference type="Proteomes" id="UP001069802"/>
    </source>
</evidence>
<feature type="chain" id="PRO_5047294634" evidence="1">
    <location>
        <begin position="27"/>
        <end position="286"/>
    </location>
</feature>
<sequence length="286" mass="30436">MTYPIRHLFLSLMIFPALLVSAVAHSAPNRIITVGGPVTEIVYALGAGDRIIATDTTSKYPEQQENLPKVGYMRQLSAEGLLALQPDQIIALEGSGPAPVLDTLKDAGIAVTFIPELNSPEAIHTGVLAIAGILGTEENGQVLGHSVKEKLEVLQQQAQKRENPPLVLFLLSTGQGSPMTAGRGTAIDTIIQYSGARNAATDLQGFKPMASEYILAHAPDYLLLPSRTLEQAGGLEALKKDPLLGKLKAVQENRVLSLDGTLLLGLGPRTPEAIATISDQIFPNNR</sequence>